<accession>A0A1C5GIP2</accession>
<protein>
    <submittedName>
        <fullName evidence="2">Uncharacterized protein</fullName>
    </submittedName>
</protein>
<dbReference type="AlphaFoldDB" id="A0A1C5GIP2"/>
<keyword evidence="1" id="KW-0472">Membrane</keyword>
<keyword evidence="1" id="KW-0812">Transmembrane</keyword>
<evidence type="ECO:0000313" key="3">
    <source>
        <dbReference type="Proteomes" id="UP000198251"/>
    </source>
</evidence>
<keyword evidence="3" id="KW-1185">Reference proteome</keyword>
<evidence type="ECO:0000256" key="1">
    <source>
        <dbReference type="SAM" id="Phobius"/>
    </source>
</evidence>
<dbReference type="Proteomes" id="UP000198251">
    <property type="component" value="Chromosome I"/>
</dbReference>
<keyword evidence="1" id="KW-1133">Transmembrane helix</keyword>
<sequence length="165" mass="16564">MALTNPPRTGGRYGTAAGTGALAALLLVAVCGSPAYVGWAAGTDPNSAGGWYLQLLSWPAWRFDGDGATGGLLVANLRAVLLVILAALFLYLLPTSQVARVQGSGTQFFSGWAAYVLASGFASLIAAFLGPEPALLTAIQAGGAGATYGFLSGWIIGTASLGGRA</sequence>
<gene>
    <name evidence="2" type="ORF">GA0070610_6052</name>
</gene>
<feature type="transmembrane region" description="Helical" evidence="1">
    <location>
        <begin position="135"/>
        <end position="156"/>
    </location>
</feature>
<name>A0A1C5GIP2_MICEH</name>
<dbReference type="EMBL" id="LT607733">
    <property type="protein sequence ID" value="SCG19665.1"/>
    <property type="molecule type" value="Genomic_DNA"/>
</dbReference>
<feature type="transmembrane region" description="Helical" evidence="1">
    <location>
        <begin position="71"/>
        <end position="93"/>
    </location>
</feature>
<reference evidence="2 3" key="1">
    <citation type="submission" date="2016-06" db="EMBL/GenBank/DDBJ databases">
        <authorList>
            <person name="Kjaerup R.B."/>
            <person name="Dalgaard T.S."/>
            <person name="Juul-Madsen H.R."/>
        </authorList>
    </citation>
    <scope>NUCLEOTIDE SEQUENCE [LARGE SCALE GENOMIC DNA]</scope>
    <source>
        <strain evidence="2 3">DSM 43913</strain>
    </source>
</reference>
<dbReference type="RefSeq" id="WP_089003096.1">
    <property type="nucleotide sequence ID" value="NZ_JBEZEO010000011.1"/>
</dbReference>
<organism evidence="2 3">
    <name type="scientific">Micromonospora echinofusca</name>
    <dbReference type="NCBI Taxonomy" id="47858"/>
    <lineage>
        <taxon>Bacteria</taxon>
        <taxon>Bacillati</taxon>
        <taxon>Actinomycetota</taxon>
        <taxon>Actinomycetes</taxon>
        <taxon>Micromonosporales</taxon>
        <taxon>Micromonosporaceae</taxon>
        <taxon>Micromonospora</taxon>
    </lineage>
</organism>
<proteinExistence type="predicted"/>
<feature type="transmembrane region" description="Helical" evidence="1">
    <location>
        <begin position="105"/>
        <end position="129"/>
    </location>
</feature>
<evidence type="ECO:0000313" key="2">
    <source>
        <dbReference type="EMBL" id="SCG19665.1"/>
    </source>
</evidence>
<dbReference type="GeneID" id="95805689"/>